<dbReference type="Proteomes" id="UP000001034">
    <property type="component" value="Segment"/>
</dbReference>
<dbReference type="RefSeq" id="YP_001950193.1">
    <property type="nucleotide sequence ID" value="NC_010811.2"/>
</dbReference>
<name>B2ZYG4_9CAUD</name>
<dbReference type="EMBL" id="AB366653">
    <property type="protein sequence ID" value="BAG41763.1"/>
    <property type="molecule type" value="Genomic_DNA"/>
</dbReference>
<accession>B2ZYG4</accession>
<evidence type="ECO:0000313" key="2">
    <source>
        <dbReference type="Proteomes" id="UP000001034"/>
    </source>
</evidence>
<dbReference type="GeneID" id="6369917"/>
<dbReference type="KEGG" id="vg:6369917"/>
<proteinExistence type="predicted"/>
<protein>
    <submittedName>
        <fullName evidence="1">Uncharacterized protein</fullName>
    </submittedName>
</protein>
<keyword evidence="2" id="KW-1185">Reference proteome</keyword>
<reference evidence="1 2" key="1">
    <citation type="journal article" date="2010" name="Virology">
        <title>A jumbo phage infecting the phytopathogen Ralstonia solanacearum defines a new lineage of the Myoviridae family.</title>
        <authorList>
            <person name="Yamada T."/>
            <person name="Satoh S."/>
            <person name="Ishikawa H."/>
            <person name="Fujiwara A."/>
            <person name="Kawasaki T."/>
            <person name="Fujie M."/>
            <person name="Ogata H."/>
        </authorList>
    </citation>
    <scope>NUCLEOTIDE SEQUENCE [LARGE SCALE GENOMIC DNA]</scope>
</reference>
<organism evidence="1 2">
    <name type="scientific">Ralstonia phage phiRSL1</name>
    <dbReference type="NCBI Taxonomy" id="1980924"/>
    <lineage>
        <taxon>Viruses</taxon>
        <taxon>Duplodnaviria</taxon>
        <taxon>Heunggongvirae</taxon>
        <taxon>Uroviricota</taxon>
        <taxon>Caudoviricetes</taxon>
        <taxon>Mieseafarmvirus</taxon>
        <taxon>Mieseafarmvirus RSL1</taxon>
    </lineage>
</organism>
<sequence length="50" mass="5808">MTRRRQPLCSADFKRRFPVSEGFNVTVSYHEHRIVDATELLLPPALLQNP</sequence>
<evidence type="ECO:0000313" key="1">
    <source>
        <dbReference type="EMBL" id="BAG41763.1"/>
    </source>
</evidence>